<feature type="transmembrane region" description="Helical" evidence="1">
    <location>
        <begin position="82"/>
        <end position="100"/>
    </location>
</feature>
<dbReference type="EMBL" id="JACIJC010000002">
    <property type="protein sequence ID" value="MBB5685183.1"/>
    <property type="molecule type" value="Genomic_DNA"/>
</dbReference>
<gene>
    <name evidence="2" type="ORF">FHS49_001191</name>
</gene>
<feature type="transmembrane region" description="Helical" evidence="1">
    <location>
        <begin position="272"/>
        <end position="290"/>
    </location>
</feature>
<evidence type="ECO:0000313" key="2">
    <source>
        <dbReference type="EMBL" id="MBB5685183.1"/>
    </source>
</evidence>
<keyword evidence="1" id="KW-0472">Membrane</keyword>
<reference evidence="2 3" key="1">
    <citation type="submission" date="2020-08" db="EMBL/GenBank/DDBJ databases">
        <title>Genomic Encyclopedia of Type Strains, Phase IV (KMG-IV): sequencing the most valuable type-strain genomes for metagenomic binning, comparative biology and taxonomic classification.</title>
        <authorList>
            <person name="Goeker M."/>
        </authorList>
    </citation>
    <scope>NUCLEOTIDE SEQUENCE [LARGE SCALE GENOMIC DNA]</scope>
    <source>
        <strain evidence="2 3">DSM 25079</strain>
    </source>
</reference>
<keyword evidence="3" id="KW-1185">Reference proteome</keyword>
<feature type="transmembrane region" description="Helical" evidence="1">
    <location>
        <begin position="155"/>
        <end position="185"/>
    </location>
</feature>
<comment type="caution">
    <text evidence="2">The sequence shown here is derived from an EMBL/GenBank/DDBJ whole genome shotgun (WGS) entry which is preliminary data.</text>
</comment>
<feature type="transmembrane region" description="Helical" evidence="1">
    <location>
        <begin position="112"/>
        <end position="135"/>
    </location>
</feature>
<feature type="transmembrane region" description="Helical" evidence="1">
    <location>
        <begin position="235"/>
        <end position="265"/>
    </location>
</feature>
<name>A0A7W9AGK6_9SPHN</name>
<feature type="transmembrane region" description="Helical" evidence="1">
    <location>
        <begin position="296"/>
        <end position="317"/>
    </location>
</feature>
<evidence type="ECO:0000313" key="3">
    <source>
        <dbReference type="Proteomes" id="UP000549617"/>
    </source>
</evidence>
<keyword evidence="1" id="KW-1133">Transmembrane helix</keyword>
<dbReference type="AlphaFoldDB" id="A0A7W9AGK6"/>
<sequence>MTGIGASGRSIKPGTTAPYAANSKGGTDARLYQTIVTEMDRGASYYPAAAEALRAGGFPLRPFIAFRLPTLATLLTLLPAPMPRGMIFLLIAAVVALWTARLSEAFGSRTRLAIGAALILCGSVVAAQPGMILFHETWAALLIALSLALRRRDRWIGSVVAGLCAVLIRETAIAYVLAMGILALIDGKKREGAAWGAVIAVFAGYLLWHVGQVAAVTSAADPVSSGWNGMGGWTFFIAAMRLTTPLTLFPQWLSAILIPLALLGWISWRTPFALRTSLTLIGYAVMLMVFARPDNFYWGLLIAPLLLLGLMFVPAALTDLIVPFRRPALDSDAAARH</sequence>
<keyword evidence="1" id="KW-0812">Transmembrane</keyword>
<dbReference type="RefSeq" id="WP_184016324.1">
    <property type="nucleotide sequence ID" value="NZ_JACIJC010000002.1"/>
</dbReference>
<protein>
    <submittedName>
        <fullName evidence="2">MFS family permease</fullName>
    </submittedName>
</protein>
<dbReference type="Proteomes" id="UP000549617">
    <property type="component" value="Unassembled WGS sequence"/>
</dbReference>
<proteinExistence type="predicted"/>
<evidence type="ECO:0000256" key="1">
    <source>
        <dbReference type="SAM" id="Phobius"/>
    </source>
</evidence>
<accession>A0A7W9AGK6</accession>
<feature type="transmembrane region" description="Helical" evidence="1">
    <location>
        <begin position="192"/>
        <end position="215"/>
    </location>
</feature>
<organism evidence="2 3">
    <name type="scientific">Sphingobium boeckii</name>
    <dbReference type="NCBI Taxonomy" id="1082345"/>
    <lineage>
        <taxon>Bacteria</taxon>
        <taxon>Pseudomonadati</taxon>
        <taxon>Pseudomonadota</taxon>
        <taxon>Alphaproteobacteria</taxon>
        <taxon>Sphingomonadales</taxon>
        <taxon>Sphingomonadaceae</taxon>
        <taxon>Sphingobium</taxon>
    </lineage>
</organism>